<dbReference type="PANTHER" id="PTHR43272:SF33">
    <property type="entry name" value="AMP-BINDING DOMAIN-CONTAINING PROTEIN-RELATED"/>
    <property type="match status" value="1"/>
</dbReference>
<dbReference type="SUPFAM" id="SSF56801">
    <property type="entry name" value="Acetyl-CoA synthetase-like"/>
    <property type="match status" value="1"/>
</dbReference>
<dbReference type="Pfam" id="PF00501">
    <property type="entry name" value="AMP-binding"/>
    <property type="match status" value="1"/>
</dbReference>
<comment type="caution">
    <text evidence="4">The sequence shown here is derived from an EMBL/GenBank/DDBJ whole genome shotgun (WGS) entry which is preliminary data.</text>
</comment>
<dbReference type="InterPro" id="IPR000873">
    <property type="entry name" value="AMP-dep_synth/lig_dom"/>
</dbReference>
<evidence type="ECO:0000259" key="3">
    <source>
        <dbReference type="Pfam" id="PF00501"/>
    </source>
</evidence>
<keyword evidence="5" id="KW-1185">Reference proteome</keyword>
<dbReference type="Proteomes" id="UP001612915">
    <property type="component" value="Unassembled WGS sequence"/>
</dbReference>
<feature type="domain" description="AMP-dependent synthetase/ligase" evidence="3">
    <location>
        <begin position="40"/>
        <end position="447"/>
    </location>
</feature>
<evidence type="ECO:0000313" key="4">
    <source>
        <dbReference type="EMBL" id="MFI7587108.1"/>
    </source>
</evidence>
<organism evidence="4 5">
    <name type="scientific">Spongisporangium articulatum</name>
    <dbReference type="NCBI Taxonomy" id="3362603"/>
    <lineage>
        <taxon>Bacteria</taxon>
        <taxon>Bacillati</taxon>
        <taxon>Actinomycetota</taxon>
        <taxon>Actinomycetes</taxon>
        <taxon>Kineosporiales</taxon>
        <taxon>Kineosporiaceae</taxon>
        <taxon>Spongisporangium</taxon>
    </lineage>
</organism>
<dbReference type="InterPro" id="IPR020845">
    <property type="entry name" value="AMP-binding_CS"/>
</dbReference>
<dbReference type="InterPro" id="IPR042099">
    <property type="entry name" value="ANL_N_sf"/>
</dbReference>
<dbReference type="Gene3D" id="3.40.50.12780">
    <property type="entry name" value="N-terminal domain of ligase-like"/>
    <property type="match status" value="1"/>
</dbReference>
<reference evidence="4 5" key="1">
    <citation type="submission" date="2024-10" db="EMBL/GenBank/DDBJ databases">
        <title>The Natural Products Discovery Center: Release of the First 8490 Sequenced Strains for Exploring Actinobacteria Biosynthetic Diversity.</title>
        <authorList>
            <person name="Kalkreuter E."/>
            <person name="Kautsar S.A."/>
            <person name="Yang D."/>
            <person name="Bader C.D."/>
            <person name="Teijaro C.N."/>
            <person name="Fluegel L."/>
            <person name="Davis C.M."/>
            <person name="Simpson J.R."/>
            <person name="Lauterbach L."/>
            <person name="Steele A.D."/>
            <person name="Gui C."/>
            <person name="Meng S."/>
            <person name="Li G."/>
            <person name="Viehrig K."/>
            <person name="Ye F."/>
            <person name="Su P."/>
            <person name="Kiefer A.F."/>
            <person name="Nichols A."/>
            <person name="Cepeda A.J."/>
            <person name="Yan W."/>
            <person name="Fan B."/>
            <person name="Jiang Y."/>
            <person name="Adhikari A."/>
            <person name="Zheng C.-J."/>
            <person name="Schuster L."/>
            <person name="Cowan T.M."/>
            <person name="Smanski M.J."/>
            <person name="Chevrette M.G."/>
            <person name="De Carvalho L.P.S."/>
            <person name="Shen B."/>
        </authorList>
    </citation>
    <scope>NUCLEOTIDE SEQUENCE [LARGE SCALE GENOMIC DNA]</scope>
    <source>
        <strain evidence="4 5">NPDC049639</strain>
    </source>
</reference>
<dbReference type="RefSeq" id="WP_398278100.1">
    <property type="nucleotide sequence ID" value="NZ_JBITLV010000002.1"/>
</dbReference>
<accession>A0ABW8AMC1</accession>
<sequence>MDGNTLTRQESTARPDEVATYQRLLAAAPASLGAMFVDRVRSTPDLQSYLRRTDSGEWLPETWNQTGVLVTELAAGLLGLGLRPEDRVAVAAATRVEWIHADLAILCAGGATTTVYPTSSAEDVEHVVSDSGSRFAIVENDLQLAKLVDLPLEYIVLIDGEPPAGAGDRVLSWAQLRERGRAHLDSDPQAVVRATEAVRGDQLATLIYTSGTTGRPKGVRLSHSSWVYEAVAQQSVGLVEQSDLGYLWLPMAHSFGKTLLAAQIASGHAAAVDGDVTHIVTNLPVLRPTTMAAAPRVYEKVHAGVYAAVRAEGGAKQRIFEWAVRVGLKASALRQEGRPVTGLLAAQFALADRLVFSTVRERLGGRIRFMISGSAPLSRDIAEWFDAVGLRVLEGYGLTETSAGTFVNRLGHNEFGTVGLPMPGTSVRIAEDGEVLIAGPGVMQGYHHLEEATAEVLHDGWFHTGDIGEITERGSLRITDRKKDLIKTSGGKYVAPQQLETQFKVLCPLAAQIVVHGDGRNFITALIALDPDALRAWATARGQGDASFADLARSPQVRAVVQAAVDALNDRLGRWETIKKFEILDRDLTVEAGDLTPSLKLKRRHVERQYADVLDGFYR</sequence>
<proteinExistence type="predicted"/>
<evidence type="ECO:0000256" key="1">
    <source>
        <dbReference type="ARBA" id="ARBA00022741"/>
    </source>
</evidence>
<protein>
    <submittedName>
        <fullName evidence="4">AMP-dependent synthetase/ligase</fullName>
    </submittedName>
</protein>
<evidence type="ECO:0000256" key="2">
    <source>
        <dbReference type="ARBA" id="ARBA00022840"/>
    </source>
</evidence>
<dbReference type="PROSITE" id="PS00455">
    <property type="entry name" value="AMP_BINDING"/>
    <property type="match status" value="1"/>
</dbReference>
<name>A0ABW8AMC1_9ACTN</name>
<dbReference type="CDD" id="cd05907">
    <property type="entry name" value="VL_LC_FACS_like"/>
    <property type="match status" value="1"/>
</dbReference>
<keyword evidence="1" id="KW-0547">Nucleotide-binding</keyword>
<gene>
    <name evidence="4" type="ORF">ACIB24_08550</name>
</gene>
<keyword evidence="2" id="KW-0067">ATP-binding</keyword>
<dbReference type="Pfam" id="PF23562">
    <property type="entry name" value="AMP-binding_C_3"/>
    <property type="match status" value="1"/>
</dbReference>
<evidence type="ECO:0000313" key="5">
    <source>
        <dbReference type="Proteomes" id="UP001612915"/>
    </source>
</evidence>
<dbReference type="PANTHER" id="PTHR43272">
    <property type="entry name" value="LONG-CHAIN-FATTY-ACID--COA LIGASE"/>
    <property type="match status" value="1"/>
</dbReference>
<dbReference type="EMBL" id="JBITLV010000002">
    <property type="protein sequence ID" value="MFI7587108.1"/>
    <property type="molecule type" value="Genomic_DNA"/>
</dbReference>